<organism evidence="2 3">
    <name type="scientific">Cephalotus follicularis</name>
    <name type="common">Albany pitcher plant</name>
    <dbReference type="NCBI Taxonomy" id="3775"/>
    <lineage>
        <taxon>Eukaryota</taxon>
        <taxon>Viridiplantae</taxon>
        <taxon>Streptophyta</taxon>
        <taxon>Embryophyta</taxon>
        <taxon>Tracheophyta</taxon>
        <taxon>Spermatophyta</taxon>
        <taxon>Magnoliopsida</taxon>
        <taxon>eudicotyledons</taxon>
        <taxon>Gunneridae</taxon>
        <taxon>Pentapetalae</taxon>
        <taxon>rosids</taxon>
        <taxon>fabids</taxon>
        <taxon>Oxalidales</taxon>
        <taxon>Cephalotaceae</taxon>
        <taxon>Cephalotus</taxon>
    </lineage>
</organism>
<dbReference type="AlphaFoldDB" id="A0A1Q3DCN4"/>
<dbReference type="InParanoid" id="A0A1Q3DCN4"/>
<evidence type="ECO:0000313" key="2">
    <source>
        <dbReference type="EMBL" id="GAV90018.1"/>
    </source>
</evidence>
<gene>
    <name evidence="2" type="ORF">CFOL_v3_33427</name>
</gene>
<dbReference type="EMBL" id="BDDD01005904">
    <property type="protein sequence ID" value="GAV90018.1"/>
    <property type="molecule type" value="Genomic_DNA"/>
</dbReference>
<evidence type="ECO:0000256" key="1">
    <source>
        <dbReference type="SAM" id="MobiDB-lite"/>
    </source>
</evidence>
<comment type="caution">
    <text evidence="2">The sequence shown here is derived from an EMBL/GenBank/DDBJ whole genome shotgun (WGS) entry which is preliminary data.</text>
</comment>
<reference evidence="3" key="1">
    <citation type="submission" date="2016-04" db="EMBL/GenBank/DDBJ databases">
        <title>Cephalotus genome sequencing.</title>
        <authorList>
            <person name="Fukushima K."/>
            <person name="Hasebe M."/>
            <person name="Fang X."/>
        </authorList>
    </citation>
    <scope>NUCLEOTIDE SEQUENCE [LARGE SCALE GENOMIC DNA]</scope>
    <source>
        <strain evidence="3">cv. St1</strain>
    </source>
</reference>
<keyword evidence="3" id="KW-1185">Reference proteome</keyword>
<accession>A0A1Q3DCN4</accession>
<name>A0A1Q3DCN4_CEPFO</name>
<dbReference type="Proteomes" id="UP000187406">
    <property type="component" value="Unassembled WGS sequence"/>
</dbReference>
<proteinExistence type="predicted"/>
<evidence type="ECO:0000313" key="3">
    <source>
        <dbReference type="Proteomes" id="UP000187406"/>
    </source>
</evidence>
<sequence>MEVIVSTRYLLMKFPTRFGVREARGDQQAARQCYKTAITDHGKDKVLPIANVEFRGDVEPERPQPVEDGVQVPLEAGNSERVFQVRSQLGEVEKEELITFLQNNKYVFAWSAEEVPGISPSVMVHKLSVDTTRKRAFPDRQSGQENLKSGRPKVSPTAFPTALTATYNRVADYNPTVSPTAFIVCRSLKRSAGKTVAIDRCQDFNFA</sequence>
<feature type="region of interest" description="Disordered" evidence="1">
    <location>
        <begin position="136"/>
        <end position="155"/>
    </location>
</feature>
<protein>
    <submittedName>
        <fullName evidence="2">Uncharacterized protein</fullName>
    </submittedName>
</protein>